<proteinExistence type="predicted"/>
<organism evidence="2 3">
    <name type="scientific">Mycobacterium gordonae</name>
    <dbReference type="NCBI Taxonomy" id="1778"/>
    <lineage>
        <taxon>Bacteria</taxon>
        <taxon>Bacillati</taxon>
        <taxon>Actinomycetota</taxon>
        <taxon>Actinomycetes</taxon>
        <taxon>Mycobacteriales</taxon>
        <taxon>Mycobacteriaceae</taxon>
        <taxon>Mycobacterium</taxon>
    </lineage>
</organism>
<dbReference type="EMBL" id="LKTM01000028">
    <property type="protein sequence ID" value="KQH80353.1"/>
    <property type="molecule type" value="Genomic_DNA"/>
</dbReference>
<evidence type="ECO:0000313" key="2">
    <source>
        <dbReference type="EMBL" id="KQH80353.1"/>
    </source>
</evidence>
<dbReference type="Proteomes" id="UP000051677">
    <property type="component" value="Unassembled WGS sequence"/>
</dbReference>
<evidence type="ECO:0000313" key="3">
    <source>
        <dbReference type="Proteomes" id="UP000051677"/>
    </source>
</evidence>
<evidence type="ECO:0000256" key="1">
    <source>
        <dbReference type="SAM" id="MobiDB-lite"/>
    </source>
</evidence>
<dbReference type="AlphaFoldDB" id="A0A0Q2LWS7"/>
<feature type="compositionally biased region" description="Basic and acidic residues" evidence="1">
    <location>
        <begin position="45"/>
        <end position="69"/>
    </location>
</feature>
<feature type="compositionally biased region" description="Basic and acidic residues" evidence="1">
    <location>
        <begin position="77"/>
        <end position="87"/>
    </location>
</feature>
<evidence type="ECO:0008006" key="4">
    <source>
        <dbReference type="Google" id="ProtNLM"/>
    </source>
</evidence>
<reference evidence="2 3" key="1">
    <citation type="submission" date="2015-10" db="EMBL/GenBank/DDBJ databases">
        <title>Mycobacterium gordonae draft genome assembly.</title>
        <authorList>
            <person name="Ustinova V."/>
            <person name="Smirnova T."/>
            <person name="Blagodatskikh K."/>
            <person name="Varlamov D."/>
            <person name="Larionova E."/>
            <person name="Chernousova L."/>
        </authorList>
    </citation>
    <scope>NUCLEOTIDE SEQUENCE [LARGE SCALE GENOMIC DNA]</scope>
    <source>
        <strain evidence="2 3">CTRI 14-8773</strain>
    </source>
</reference>
<name>A0A0Q2LWS7_MYCGO</name>
<sequence length="235" mass="23096">MLGPALAGMSSIPGSLGGLASSLPAAAMGMAPLAGQMAGAGVGDGFKDEAPREGAKSTDFDDGHGKDSAGKPAEAAGEERGSKDKNPEASVTPAATTAALSGAVPATAGGDPSLVVQMPDGSPVTTTSAQHAAAVRAVVNGTSVTDAWKGSHVSLPPPGTPVTEPADPSHLLPGTVAQFKTREPVMFMGNGKIWLDGQLQPQSALPTTDFLGWVDPAQQAGTATAAAPAPRATGT</sequence>
<gene>
    <name evidence="2" type="ORF">AO501_26165</name>
</gene>
<feature type="region of interest" description="Disordered" evidence="1">
    <location>
        <begin position="150"/>
        <end position="169"/>
    </location>
</feature>
<accession>A0A0Q2LWS7</accession>
<protein>
    <recommendedName>
        <fullName evidence="4">DUF4226 domain-containing protein</fullName>
    </recommendedName>
</protein>
<comment type="caution">
    <text evidence="2">The sequence shown here is derived from an EMBL/GenBank/DDBJ whole genome shotgun (WGS) entry which is preliminary data.</text>
</comment>
<feature type="region of interest" description="Disordered" evidence="1">
    <location>
        <begin position="36"/>
        <end position="93"/>
    </location>
</feature>